<feature type="transmembrane region" description="Helical" evidence="6">
    <location>
        <begin position="109"/>
        <end position="128"/>
    </location>
</feature>
<proteinExistence type="predicted"/>
<feature type="transmembrane region" description="Helical" evidence="6">
    <location>
        <begin position="135"/>
        <end position="154"/>
    </location>
</feature>
<dbReference type="GO" id="GO:0005886">
    <property type="term" value="C:plasma membrane"/>
    <property type="evidence" value="ECO:0007669"/>
    <property type="project" value="UniProtKB-SubCell"/>
</dbReference>
<evidence type="ECO:0000313" key="8">
    <source>
        <dbReference type="EMBL" id="GAI55569.1"/>
    </source>
</evidence>
<dbReference type="InterPro" id="IPR056569">
    <property type="entry name" value="ArlJ-like"/>
</dbReference>
<protein>
    <recommendedName>
        <fullName evidence="7">Type II secretion system protein GspF domain-containing protein</fullName>
    </recommendedName>
</protein>
<reference evidence="8" key="1">
    <citation type="journal article" date="2014" name="Front. Microbiol.">
        <title>High frequency of phylogenetically diverse reductive dehalogenase-homologous genes in deep subseafloor sedimentary metagenomes.</title>
        <authorList>
            <person name="Kawai M."/>
            <person name="Futagami T."/>
            <person name="Toyoda A."/>
            <person name="Takaki Y."/>
            <person name="Nishi S."/>
            <person name="Hori S."/>
            <person name="Arai W."/>
            <person name="Tsubouchi T."/>
            <person name="Morono Y."/>
            <person name="Uchiyama I."/>
            <person name="Ito T."/>
            <person name="Fujiyama A."/>
            <person name="Inagaki F."/>
            <person name="Takami H."/>
        </authorList>
    </citation>
    <scope>NUCLEOTIDE SEQUENCE</scope>
    <source>
        <strain evidence="8">Expedition CK06-06</strain>
    </source>
</reference>
<name>X1RJ37_9ZZZZ</name>
<evidence type="ECO:0000256" key="4">
    <source>
        <dbReference type="ARBA" id="ARBA00022989"/>
    </source>
</evidence>
<keyword evidence="5 6" id="KW-0472">Membrane</keyword>
<evidence type="ECO:0000256" key="1">
    <source>
        <dbReference type="ARBA" id="ARBA00004651"/>
    </source>
</evidence>
<dbReference type="PANTHER" id="PTHR35402:SF1">
    <property type="entry name" value="TYPE II SECRETION SYSTEM PROTEIN GSPF DOMAIN-CONTAINING PROTEIN"/>
    <property type="match status" value="1"/>
</dbReference>
<comment type="caution">
    <text evidence="8">The sequence shown here is derived from an EMBL/GenBank/DDBJ whole genome shotgun (WGS) entry which is preliminary data.</text>
</comment>
<dbReference type="InterPro" id="IPR018076">
    <property type="entry name" value="T2SS_GspF_dom"/>
</dbReference>
<evidence type="ECO:0000256" key="6">
    <source>
        <dbReference type="SAM" id="Phobius"/>
    </source>
</evidence>
<evidence type="ECO:0000256" key="2">
    <source>
        <dbReference type="ARBA" id="ARBA00022475"/>
    </source>
</evidence>
<feature type="non-terminal residue" evidence="8">
    <location>
        <position position="1"/>
    </location>
</feature>
<dbReference type="PANTHER" id="PTHR35402">
    <property type="entry name" value="INTEGRAL MEMBRANE PROTEIN-RELATED"/>
    <property type="match status" value="1"/>
</dbReference>
<keyword evidence="3 6" id="KW-0812">Transmembrane</keyword>
<sequence>FSKDINNKPISRALTLIGQAERAGGNIGQILESVAEAVSMSDKLKKERKATISALIVQGYIIFFVFVIIILVMQFRILPMLSGLGTSGATGLLGAAPTSPVSAEELSGAFLYLLLVQGLFSGLTIGKLSEGNIKAGVKHSFALMLLAFLVSYLLN</sequence>
<organism evidence="8">
    <name type="scientific">marine sediment metagenome</name>
    <dbReference type="NCBI Taxonomy" id="412755"/>
    <lineage>
        <taxon>unclassified sequences</taxon>
        <taxon>metagenomes</taxon>
        <taxon>ecological metagenomes</taxon>
    </lineage>
</organism>
<dbReference type="AlphaFoldDB" id="X1RJ37"/>
<evidence type="ECO:0000256" key="3">
    <source>
        <dbReference type="ARBA" id="ARBA00022692"/>
    </source>
</evidence>
<dbReference type="Pfam" id="PF00482">
    <property type="entry name" value="T2SSF"/>
    <property type="match status" value="1"/>
</dbReference>
<comment type="subcellular location">
    <subcellularLocation>
        <location evidence="1">Cell membrane</location>
        <topology evidence="1">Multi-pass membrane protein</topology>
    </subcellularLocation>
</comment>
<keyword evidence="2" id="KW-1003">Cell membrane</keyword>
<gene>
    <name evidence="8" type="ORF">S06H3_55062</name>
</gene>
<accession>X1RJ37</accession>
<evidence type="ECO:0000256" key="5">
    <source>
        <dbReference type="ARBA" id="ARBA00023136"/>
    </source>
</evidence>
<keyword evidence="4 6" id="KW-1133">Transmembrane helix</keyword>
<evidence type="ECO:0000259" key="7">
    <source>
        <dbReference type="Pfam" id="PF00482"/>
    </source>
</evidence>
<feature type="transmembrane region" description="Helical" evidence="6">
    <location>
        <begin position="50"/>
        <end position="75"/>
    </location>
</feature>
<dbReference type="EMBL" id="BARV01035267">
    <property type="protein sequence ID" value="GAI55569.1"/>
    <property type="molecule type" value="Genomic_DNA"/>
</dbReference>
<feature type="domain" description="Type II secretion system protein GspF" evidence="7">
    <location>
        <begin position="9"/>
        <end position="73"/>
    </location>
</feature>